<proteinExistence type="predicted"/>
<feature type="compositionally biased region" description="Low complexity" evidence="1">
    <location>
        <begin position="90"/>
        <end position="101"/>
    </location>
</feature>
<dbReference type="AlphaFoldDB" id="A0A7C3KGH3"/>
<name>A0A7C3KGH3_9CYAN</name>
<feature type="region of interest" description="Disordered" evidence="1">
    <location>
        <begin position="77"/>
        <end position="101"/>
    </location>
</feature>
<evidence type="ECO:0000256" key="1">
    <source>
        <dbReference type="SAM" id="MobiDB-lite"/>
    </source>
</evidence>
<dbReference type="EMBL" id="DSRU01000306">
    <property type="protein sequence ID" value="HFN00227.1"/>
    <property type="molecule type" value="Genomic_DNA"/>
</dbReference>
<evidence type="ECO:0000313" key="2">
    <source>
        <dbReference type="EMBL" id="HFN00227.1"/>
    </source>
</evidence>
<sequence>MKREFSQPSSPFTEEELNDLLSNMDIDQWLETLRHSDRSLYNLMALEVWSIAKTMDGLLPGFWNRFMANRQVSLKQFIQQRKHQSHQPTPDSEAPSSSSEA</sequence>
<comment type="caution">
    <text evidence="2">The sequence shown here is derived from an EMBL/GenBank/DDBJ whole genome shotgun (WGS) entry which is preliminary data.</text>
</comment>
<protein>
    <submittedName>
        <fullName evidence="2">Uncharacterized protein</fullName>
    </submittedName>
</protein>
<accession>A0A7C3KGH3</accession>
<organism evidence="2">
    <name type="scientific">Oscillatoriales cyanobacterium SpSt-418</name>
    <dbReference type="NCBI Taxonomy" id="2282169"/>
    <lineage>
        <taxon>Bacteria</taxon>
        <taxon>Bacillati</taxon>
        <taxon>Cyanobacteriota</taxon>
        <taxon>Cyanophyceae</taxon>
        <taxon>Oscillatoriophycideae</taxon>
        <taxon>Oscillatoriales</taxon>
    </lineage>
</organism>
<reference evidence="2" key="1">
    <citation type="journal article" date="2020" name="mSystems">
        <title>Genome- and Community-Level Interaction Insights into Carbon Utilization and Element Cycling Functions of Hydrothermarchaeota in Hydrothermal Sediment.</title>
        <authorList>
            <person name="Zhou Z."/>
            <person name="Liu Y."/>
            <person name="Xu W."/>
            <person name="Pan J."/>
            <person name="Luo Z.H."/>
            <person name="Li M."/>
        </authorList>
    </citation>
    <scope>NUCLEOTIDE SEQUENCE [LARGE SCALE GENOMIC DNA]</scope>
    <source>
        <strain evidence="2">SpSt-418</strain>
    </source>
</reference>
<gene>
    <name evidence="2" type="ORF">ENR64_21280</name>
</gene>